<dbReference type="AlphaFoldDB" id="A0A1E5ULZ9"/>
<dbReference type="EMBL" id="LWDX02071934">
    <property type="protein sequence ID" value="OEL13886.1"/>
    <property type="molecule type" value="Genomic_DNA"/>
</dbReference>
<dbReference type="PANTHER" id="PTHR26379:SF314">
    <property type="entry name" value="OS06G0668300 PROTEIN"/>
    <property type="match status" value="1"/>
</dbReference>
<reference evidence="2 3" key="1">
    <citation type="submission" date="2016-09" db="EMBL/GenBank/DDBJ databases">
        <title>The draft genome of Dichanthelium oligosanthes: A C3 panicoid grass species.</title>
        <authorList>
            <person name="Studer A.J."/>
            <person name="Schnable J.C."/>
            <person name="Brutnell T.P."/>
        </authorList>
    </citation>
    <scope>NUCLEOTIDE SEQUENCE [LARGE SCALE GENOMIC DNA]</scope>
    <source>
        <strain evidence="3">cv. Kellogg 1175</strain>
        <tissue evidence="2">Leaf</tissue>
    </source>
</reference>
<accession>A0A1E5ULZ9</accession>
<evidence type="ECO:0000256" key="1">
    <source>
        <dbReference type="SAM" id="MobiDB-lite"/>
    </source>
</evidence>
<keyword evidence="3" id="KW-1185">Reference proteome</keyword>
<evidence type="ECO:0000313" key="3">
    <source>
        <dbReference type="Proteomes" id="UP000095767"/>
    </source>
</evidence>
<dbReference type="Proteomes" id="UP000095767">
    <property type="component" value="Unassembled WGS sequence"/>
</dbReference>
<dbReference type="STRING" id="888268.A0A1E5ULZ9"/>
<evidence type="ECO:0000313" key="2">
    <source>
        <dbReference type="EMBL" id="OEL13886.1"/>
    </source>
</evidence>
<dbReference type="InterPro" id="IPR045005">
    <property type="entry name" value="BPM1-6"/>
</dbReference>
<proteinExistence type="predicted"/>
<dbReference type="SUPFAM" id="SSF49599">
    <property type="entry name" value="TRAF domain-like"/>
    <property type="match status" value="1"/>
</dbReference>
<gene>
    <name evidence="2" type="ORF">BAE44_0025094</name>
</gene>
<name>A0A1E5ULZ9_9POAL</name>
<feature type="region of interest" description="Disordered" evidence="1">
    <location>
        <begin position="192"/>
        <end position="233"/>
    </location>
</feature>
<organism evidence="2 3">
    <name type="scientific">Dichanthelium oligosanthes</name>
    <dbReference type="NCBI Taxonomy" id="888268"/>
    <lineage>
        <taxon>Eukaryota</taxon>
        <taxon>Viridiplantae</taxon>
        <taxon>Streptophyta</taxon>
        <taxon>Embryophyta</taxon>
        <taxon>Tracheophyta</taxon>
        <taxon>Spermatophyta</taxon>
        <taxon>Magnoliopsida</taxon>
        <taxon>Liliopsida</taxon>
        <taxon>Poales</taxon>
        <taxon>Poaceae</taxon>
        <taxon>PACMAD clade</taxon>
        <taxon>Panicoideae</taxon>
        <taxon>Panicodae</taxon>
        <taxon>Paniceae</taxon>
        <taxon>Dichantheliinae</taxon>
        <taxon>Dichanthelium</taxon>
    </lineage>
</organism>
<dbReference type="PANTHER" id="PTHR26379">
    <property type="entry name" value="BTB/POZ AND MATH DOMAIN-CONTAINING PROTEIN 1"/>
    <property type="match status" value="1"/>
</dbReference>
<feature type="compositionally biased region" description="Low complexity" evidence="1">
    <location>
        <begin position="197"/>
        <end position="214"/>
    </location>
</feature>
<comment type="caution">
    <text evidence="2">The sequence shown here is derived from an EMBL/GenBank/DDBJ whole genome shotgun (WGS) entry which is preliminary data.</text>
</comment>
<evidence type="ECO:0008006" key="4">
    <source>
        <dbReference type="Google" id="ProtNLM"/>
    </source>
</evidence>
<sequence>MEHIYGEVAGIRYGEVTAVAESFHDNTSRDQPNTCINLTEAPRSVQPFRINGFTATKEKLECSIASTRTSVDGHDWEIDYHPAIRVVASFAGRLVDQAGGQLGPSQLPPVSAKLSKGQAKDLFVMTRNKLVSSSYVKDNSFLVELVITVLLDKPKQGAAEAAHVASVVAPPSATAPSSDLHNHFGQLWRSQKGTDISRSSSPASASPRTGAASPARPPLKQRTSPPEAPPAVVRVEIGDEAAALREALTRQQAALGDLQAELDAERGAAAGAASRRPRP</sequence>
<dbReference type="GO" id="GO:0016567">
    <property type="term" value="P:protein ubiquitination"/>
    <property type="evidence" value="ECO:0007669"/>
    <property type="project" value="InterPro"/>
</dbReference>
<protein>
    <recommendedName>
        <fullName evidence="4">MATH domain-containing protein</fullName>
    </recommendedName>
</protein>